<dbReference type="AlphaFoldDB" id="A0A1I3PS33"/>
<protein>
    <submittedName>
        <fullName evidence="2">Uncharacterized protein</fullName>
    </submittedName>
</protein>
<dbReference type="STRING" id="46223.SAMN05421852_10689"/>
<proteinExistence type="predicted"/>
<sequence>MKIGKTAQDNFESGRLGVKRMELKEWIRWAIVGFDVLFIVFLFVMGTYRRITVSEEEQVVRKKLKQWLQALKKESGLERS</sequence>
<organism evidence="2 3">
    <name type="scientific">Thermoflavimicrobium dichotomicum</name>
    <dbReference type="NCBI Taxonomy" id="46223"/>
    <lineage>
        <taxon>Bacteria</taxon>
        <taxon>Bacillati</taxon>
        <taxon>Bacillota</taxon>
        <taxon>Bacilli</taxon>
        <taxon>Bacillales</taxon>
        <taxon>Thermoactinomycetaceae</taxon>
        <taxon>Thermoflavimicrobium</taxon>
    </lineage>
</organism>
<evidence type="ECO:0000256" key="1">
    <source>
        <dbReference type="SAM" id="Phobius"/>
    </source>
</evidence>
<accession>A0A1I3PS33</accession>
<evidence type="ECO:0000313" key="3">
    <source>
        <dbReference type="Proteomes" id="UP000199545"/>
    </source>
</evidence>
<keyword evidence="3" id="KW-1185">Reference proteome</keyword>
<dbReference type="EMBL" id="FORR01000006">
    <property type="protein sequence ID" value="SFJ24147.1"/>
    <property type="molecule type" value="Genomic_DNA"/>
</dbReference>
<dbReference type="RefSeq" id="WP_093229438.1">
    <property type="nucleotide sequence ID" value="NZ_FORR01000006.1"/>
</dbReference>
<evidence type="ECO:0000313" key="2">
    <source>
        <dbReference type="EMBL" id="SFJ24147.1"/>
    </source>
</evidence>
<gene>
    <name evidence="2" type="ORF">SAMN05421852_10689</name>
</gene>
<keyword evidence="1" id="KW-0472">Membrane</keyword>
<feature type="transmembrane region" description="Helical" evidence="1">
    <location>
        <begin position="26"/>
        <end position="45"/>
    </location>
</feature>
<keyword evidence="1" id="KW-1133">Transmembrane helix</keyword>
<keyword evidence="1" id="KW-0812">Transmembrane</keyword>
<reference evidence="2 3" key="1">
    <citation type="submission" date="2016-10" db="EMBL/GenBank/DDBJ databases">
        <authorList>
            <person name="de Groot N.N."/>
        </authorList>
    </citation>
    <scope>NUCLEOTIDE SEQUENCE [LARGE SCALE GENOMIC DNA]</scope>
    <source>
        <strain evidence="2 3">DSM 44778</strain>
    </source>
</reference>
<name>A0A1I3PS33_9BACL</name>
<dbReference type="Proteomes" id="UP000199545">
    <property type="component" value="Unassembled WGS sequence"/>
</dbReference>